<dbReference type="GO" id="GO:0016298">
    <property type="term" value="F:lipase activity"/>
    <property type="evidence" value="ECO:0007669"/>
    <property type="project" value="InterPro"/>
</dbReference>
<reference evidence="4 5" key="1">
    <citation type="journal article" date="2018" name="PLoS Genet.">
        <title>Population sequencing reveals clonal diversity and ancestral inbreeding in the grapevine cultivar Chardonnay.</title>
        <authorList>
            <person name="Roach M.J."/>
            <person name="Johnson D.L."/>
            <person name="Bohlmann J."/>
            <person name="van Vuuren H.J."/>
            <person name="Jones S.J."/>
            <person name="Pretorius I.S."/>
            <person name="Schmidt S.A."/>
            <person name="Borneman A.R."/>
        </authorList>
    </citation>
    <scope>NUCLEOTIDE SEQUENCE [LARGE SCALE GENOMIC DNA]</scope>
    <source>
        <strain evidence="5">cv. Chardonnay</strain>
        <tissue evidence="4">Leaf</tissue>
    </source>
</reference>
<evidence type="ECO:0000313" key="5">
    <source>
        <dbReference type="Proteomes" id="UP000288805"/>
    </source>
</evidence>
<dbReference type="Pfam" id="PF00657">
    <property type="entry name" value="Lipase_GDSL"/>
    <property type="match status" value="1"/>
</dbReference>
<dbReference type="PANTHER" id="PTHR45966:SF34">
    <property type="entry name" value="GDSL-LIKE LIPASE_ACYLHYDROLASE"/>
    <property type="match status" value="1"/>
</dbReference>
<accession>A0A438K6L2</accession>
<dbReference type="AlphaFoldDB" id="A0A438K6L2"/>
<dbReference type="PROSITE" id="PS01098">
    <property type="entry name" value="LIPASE_GDSL_SER"/>
    <property type="match status" value="1"/>
</dbReference>
<dbReference type="CDD" id="cd01837">
    <property type="entry name" value="SGNH_plant_lipase_like"/>
    <property type="match status" value="1"/>
</dbReference>
<dbReference type="SUPFAM" id="SSF52266">
    <property type="entry name" value="SGNH hydrolase"/>
    <property type="match status" value="1"/>
</dbReference>
<evidence type="ECO:0000256" key="3">
    <source>
        <dbReference type="SAM" id="SignalP"/>
    </source>
</evidence>
<dbReference type="InterPro" id="IPR008265">
    <property type="entry name" value="Lipase_GDSL_AS"/>
</dbReference>
<name>A0A438K6L2_VITVI</name>
<feature type="signal peptide" evidence="3">
    <location>
        <begin position="1"/>
        <end position="24"/>
    </location>
</feature>
<dbReference type="Gene3D" id="3.40.50.1110">
    <property type="entry name" value="SGNH hydrolase"/>
    <property type="match status" value="1"/>
</dbReference>
<dbReference type="Proteomes" id="UP000288805">
    <property type="component" value="Unassembled WGS sequence"/>
</dbReference>
<evidence type="ECO:0000256" key="2">
    <source>
        <dbReference type="ARBA" id="ARBA00022729"/>
    </source>
</evidence>
<dbReference type="InterPro" id="IPR036514">
    <property type="entry name" value="SGNH_hydro_sf"/>
</dbReference>
<keyword evidence="2 3" id="KW-0732">Signal</keyword>
<sequence length="367" mass="40890">MESSGISVIHALLFCACLLIPSRGLSHPHQIQKHVAFFVFGDSLFDAGNNKYINTTDQRANFWPYGETFFGHPTGRFSDGRLIPDFIAEYAKLPFLPPYLQPGSNQLTYGANFAFAAAGALDETNQGKVINLNTQLTYFKNMEKLLRQKLGNEAAKKILLEAVYLISIGTNDYLSPYFTNSTVLQSYPQKLYRHMVIGNLTVVIKEIYEKGGRKLGVLSLGPLGCIPAMKAIKKPGTGECIEEASEQAKLHNKALSKVLQKLESKLKGFKYSMFDFYSTFEDRMENPSKYGFKEGKTACCGSGPYRALVSCGGKGTMKEYELCSNVREYVFFDGGHPTDKANQEMAKLMWSGTHNITGPYNLKELFA</sequence>
<protein>
    <submittedName>
        <fullName evidence="4">GDSL esterase/lipase 1</fullName>
    </submittedName>
</protein>
<dbReference type="PANTHER" id="PTHR45966">
    <property type="entry name" value="GDSL-LIKE LIPASE/ACYLHYDROLASE"/>
    <property type="match status" value="1"/>
</dbReference>
<dbReference type="EMBL" id="QGNW01000014">
    <property type="protein sequence ID" value="RVX16841.1"/>
    <property type="molecule type" value="Genomic_DNA"/>
</dbReference>
<comment type="caution">
    <text evidence="4">The sequence shown here is derived from an EMBL/GenBank/DDBJ whole genome shotgun (WGS) entry which is preliminary data.</text>
</comment>
<evidence type="ECO:0000256" key="1">
    <source>
        <dbReference type="ARBA" id="ARBA00008668"/>
    </source>
</evidence>
<dbReference type="GO" id="GO:0006629">
    <property type="term" value="P:lipid metabolic process"/>
    <property type="evidence" value="ECO:0007669"/>
    <property type="project" value="InterPro"/>
</dbReference>
<comment type="similarity">
    <text evidence="1">Belongs to the 'GDSL' lipolytic enzyme family.</text>
</comment>
<gene>
    <name evidence="4" type="primary">GLIP1_5</name>
    <name evidence="4" type="ORF">CK203_003376</name>
</gene>
<evidence type="ECO:0000313" key="4">
    <source>
        <dbReference type="EMBL" id="RVX16841.1"/>
    </source>
</evidence>
<dbReference type="InterPro" id="IPR035669">
    <property type="entry name" value="SGNH_plant_lipase-like"/>
</dbReference>
<dbReference type="InterPro" id="IPR044552">
    <property type="entry name" value="GLIP1-5/GLL25"/>
</dbReference>
<proteinExistence type="inferred from homology"/>
<organism evidence="4 5">
    <name type="scientific">Vitis vinifera</name>
    <name type="common">Grape</name>
    <dbReference type="NCBI Taxonomy" id="29760"/>
    <lineage>
        <taxon>Eukaryota</taxon>
        <taxon>Viridiplantae</taxon>
        <taxon>Streptophyta</taxon>
        <taxon>Embryophyta</taxon>
        <taxon>Tracheophyta</taxon>
        <taxon>Spermatophyta</taxon>
        <taxon>Magnoliopsida</taxon>
        <taxon>eudicotyledons</taxon>
        <taxon>Gunneridae</taxon>
        <taxon>Pentapetalae</taxon>
        <taxon>rosids</taxon>
        <taxon>Vitales</taxon>
        <taxon>Vitaceae</taxon>
        <taxon>Viteae</taxon>
        <taxon>Vitis</taxon>
    </lineage>
</organism>
<feature type="chain" id="PRO_5019392516" evidence="3">
    <location>
        <begin position="25"/>
        <end position="367"/>
    </location>
</feature>
<dbReference type="InterPro" id="IPR001087">
    <property type="entry name" value="GDSL"/>
</dbReference>